<dbReference type="EMBL" id="JAUEPU010000008">
    <property type="protein sequence ID" value="KAK0500104.1"/>
    <property type="molecule type" value="Genomic_DNA"/>
</dbReference>
<comment type="caution">
    <text evidence="2">The sequence shown here is derived from an EMBL/GenBank/DDBJ whole genome shotgun (WGS) entry which is preliminary data.</text>
</comment>
<feature type="region of interest" description="Disordered" evidence="1">
    <location>
        <begin position="15"/>
        <end position="189"/>
    </location>
</feature>
<keyword evidence="3" id="KW-1185">Reference proteome</keyword>
<feature type="compositionally biased region" description="Pro residues" evidence="1">
    <location>
        <begin position="16"/>
        <end position="27"/>
    </location>
</feature>
<sequence length="556" mass="59810">MSQKMALEALLLESFPVPPSFIPPTPLTPTSSINPPPSRPPATPLPPVPGPSRFSFQESQRILGARDDSLSSISMQDLPSDDDDESDLNAITTSPILPTPQSPRRTSNHSFTTPTRSFKPLSRSTSAISAGGPARANSPDITTIISRTPKPKRKASTTFSLRSTSTSRAPSSTSTSGRTSSPIGLPYDRSSRATTWEETDFIDDYGELERQLEGEGTDSDSSLDLHTPLPHLMVKHGLLSPNSTLLPRAQSMNSVDSLLISEDGVMMDPRASLLSPHLDTTKSSILKDNRDTPRRRVRHRDGRLLRGGIGLTTGLGWSDSEDEDAPSELTRRISSLNLSARRPSSTLSEKNLRTVRSSTTSLSWRSTMSAGTVARSSSTSSYYPPPSSFGVSLPRSRGSSTSTSSCNPPPVSLRGFDKAFRGGLMKEEELYSPTKSTTSSSPSSIKSTFIDRDKSLPSLPNPKTGSIRRPAKTVTVTPLPLKGEGSIPLKVEGEAMRRRTQSLFTGAPKTLHLPRAVVGRDRPAVPVPRVMGGSLNSKPKPRTGTGMVYRSSGIAL</sequence>
<organism evidence="2 3">
    <name type="scientific">Armillaria luteobubalina</name>
    <dbReference type="NCBI Taxonomy" id="153913"/>
    <lineage>
        <taxon>Eukaryota</taxon>
        <taxon>Fungi</taxon>
        <taxon>Dikarya</taxon>
        <taxon>Basidiomycota</taxon>
        <taxon>Agaricomycotina</taxon>
        <taxon>Agaricomycetes</taxon>
        <taxon>Agaricomycetidae</taxon>
        <taxon>Agaricales</taxon>
        <taxon>Marasmiineae</taxon>
        <taxon>Physalacriaceae</taxon>
        <taxon>Armillaria</taxon>
    </lineage>
</organism>
<proteinExistence type="predicted"/>
<feature type="region of interest" description="Disordered" evidence="1">
    <location>
        <begin position="339"/>
        <end position="413"/>
    </location>
</feature>
<reference evidence="2" key="1">
    <citation type="submission" date="2023-06" db="EMBL/GenBank/DDBJ databases">
        <authorList>
            <consortium name="Lawrence Berkeley National Laboratory"/>
            <person name="Ahrendt S."/>
            <person name="Sahu N."/>
            <person name="Indic B."/>
            <person name="Wong-Bajracharya J."/>
            <person name="Merenyi Z."/>
            <person name="Ke H.-M."/>
            <person name="Monk M."/>
            <person name="Kocsube S."/>
            <person name="Drula E."/>
            <person name="Lipzen A."/>
            <person name="Balint B."/>
            <person name="Henrissat B."/>
            <person name="Andreopoulos B."/>
            <person name="Martin F.M."/>
            <person name="Harder C.B."/>
            <person name="Rigling D."/>
            <person name="Ford K.L."/>
            <person name="Foster G.D."/>
            <person name="Pangilinan J."/>
            <person name="Papanicolaou A."/>
            <person name="Barry K."/>
            <person name="LaButti K."/>
            <person name="Viragh M."/>
            <person name="Koriabine M."/>
            <person name="Yan M."/>
            <person name="Riley R."/>
            <person name="Champramary S."/>
            <person name="Plett K.L."/>
            <person name="Tsai I.J."/>
            <person name="Slot J."/>
            <person name="Sipos G."/>
            <person name="Plett J."/>
            <person name="Nagy L.G."/>
            <person name="Grigoriev I.V."/>
        </authorList>
    </citation>
    <scope>NUCLEOTIDE SEQUENCE</scope>
    <source>
        <strain evidence="2">HWK02</strain>
    </source>
</reference>
<dbReference type="AlphaFoldDB" id="A0AA39QE95"/>
<feature type="compositionally biased region" description="Polar residues" evidence="1">
    <location>
        <begin position="102"/>
        <end position="128"/>
    </location>
</feature>
<feature type="compositionally biased region" description="Basic and acidic residues" evidence="1">
    <location>
        <begin position="285"/>
        <end position="294"/>
    </location>
</feature>
<evidence type="ECO:0000313" key="3">
    <source>
        <dbReference type="Proteomes" id="UP001175228"/>
    </source>
</evidence>
<name>A0AA39QE95_9AGAR</name>
<accession>A0AA39QE95</accession>
<feature type="region of interest" description="Disordered" evidence="1">
    <location>
        <begin position="283"/>
        <end position="302"/>
    </location>
</feature>
<feature type="compositionally biased region" description="Pro residues" evidence="1">
    <location>
        <begin position="34"/>
        <end position="50"/>
    </location>
</feature>
<feature type="compositionally biased region" description="Polar residues" evidence="1">
    <location>
        <begin position="339"/>
        <end position="349"/>
    </location>
</feature>
<feature type="region of interest" description="Disordered" evidence="1">
    <location>
        <begin position="524"/>
        <end position="556"/>
    </location>
</feature>
<evidence type="ECO:0000256" key="1">
    <source>
        <dbReference type="SAM" id="MobiDB-lite"/>
    </source>
</evidence>
<gene>
    <name evidence="2" type="ORF">EDD18DRAFT_1348916</name>
</gene>
<feature type="compositionally biased region" description="Low complexity" evidence="1">
    <location>
        <begin position="354"/>
        <end position="406"/>
    </location>
</feature>
<feature type="region of interest" description="Disordered" evidence="1">
    <location>
        <begin position="428"/>
        <end position="468"/>
    </location>
</feature>
<feature type="compositionally biased region" description="Low complexity" evidence="1">
    <location>
        <begin position="432"/>
        <end position="448"/>
    </location>
</feature>
<feature type="compositionally biased region" description="Low complexity" evidence="1">
    <location>
        <begin position="156"/>
        <end position="181"/>
    </location>
</feature>
<protein>
    <submittedName>
        <fullName evidence="2">Uncharacterized protein</fullName>
    </submittedName>
</protein>
<evidence type="ECO:0000313" key="2">
    <source>
        <dbReference type="EMBL" id="KAK0500104.1"/>
    </source>
</evidence>
<dbReference type="Proteomes" id="UP001175228">
    <property type="component" value="Unassembled WGS sequence"/>
</dbReference>